<evidence type="ECO:0000256" key="1">
    <source>
        <dbReference type="ARBA" id="ARBA00004814"/>
    </source>
</evidence>
<organism evidence="8 9">
    <name type="scientific">Chitinophaga parva</name>
    <dbReference type="NCBI Taxonomy" id="2169414"/>
    <lineage>
        <taxon>Bacteria</taxon>
        <taxon>Pseudomonadati</taxon>
        <taxon>Bacteroidota</taxon>
        <taxon>Chitinophagia</taxon>
        <taxon>Chitinophagales</taxon>
        <taxon>Chitinophagaceae</taxon>
        <taxon>Chitinophaga</taxon>
    </lineage>
</organism>
<dbReference type="InterPro" id="IPR036188">
    <property type="entry name" value="FAD/NAD-bd_sf"/>
</dbReference>
<dbReference type="InterPro" id="IPR002937">
    <property type="entry name" value="Amino_oxidase"/>
</dbReference>
<dbReference type="EMBL" id="QCYK01000002">
    <property type="protein sequence ID" value="PUZ25472.1"/>
    <property type="molecule type" value="Genomic_DNA"/>
</dbReference>
<dbReference type="PRINTS" id="PR00420">
    <property type="entry name" value="RNGMNOXGNASE"/>
</dbReference>
<protein>
    <recommendedName>
        <fullName evidence="4">Tryptophan 2-monooxygenase</fullName>
        <ecNumber evidence="3">1.13.12.3</ecNumber>
    </recommendedName>
</protein>
<evidence type="ECO:0000256" key="3">
    <source>
        <dbReference type="ARBA" id="ARBA00012535"/>
    </source>
</evidence>
<comment type="caution">
    <text evidence="8">The sequence shown here is derived from an EMBL/GenBank/DDBJ whole genome shotgun (WGS) entry which is preliminary data.</text>
</comment>
<keyword evidence="9" id="KW-1185">Reference proteome</keyword>
<comment type="similarity">
    <text evidence="2">Belongs to the tryptophan 2-monooxygenase family.</text>
</comment>
<dbReference type="GO" id="GO:0009851">
    <property type="term" value="P:auxin biosynthetic process"/>
    <property type="evidence" value="ECO:0007669"/>
    <property type="project" value="UniProtKB-KW"/>
</dbReference>
<evidence type="ECO:0000256" key="6">
    <source>
        <dbReference type="ARBA" id="ARBA00047321"/>
    </source>
</evidence>
<sequence>MHTDVLIIGAGAAGLAAAYELVKAGKKVTVLEARNRIGGRIHTIPTEEGHMELGAEFIHGDLPFTLGFLKEAGIKYAQSGGKLFTVKNGQLSAGGDFIIDWDLLEEKMNALETDISLETFLNTYFPGDEYSQLRYSVRRYAGGYDTADPAVASTFALRDEWLKENEHQYRISTGYGSLLDYLADRVKAAGSEIVLHAPVKELSWKAGRVQAICDSGPDFSAPRAIVTLPLTLLQQADEPGQFHFSPSLPEKTAAARQMGMGAIIKLLFQFKDAFWQNTQYRSLGFIMSNEAVPTWWTQYPEDSPILTGWLGGLPAEAYREANGEQLLQIGMQSLSNIFSIPVEELYENLEDAQVMNWTAMHYTRGSYAYATIHTHDVLPVLTAPVENTLYFAGEALYEGPAMGTVEAAFTSGVTAAQQLLAHAGTAAANQP</sequence>
<dbReference type="PANTHER" id="PTHR10742:SF410">
    <property type="entry name" value="LYSINE-SPECIFIC HISTONE DEMETHYLASE 2"/>
    <property type="match status" value="1"/>
</dbReference>
<keyword evidence="5" id="KW-0073">Auxin biosynthesis</keyword>
<gene>
    <name evidence="8" type="ORF">DCC81_14390</name>
</gene>
<dbReference type="RefSeq" id="WP_108687312.1">
    <property type="nucleotide sequence ID" value="NZ_QCYK01000002.1"/>
</dbReference>
<proteinExistence type="inferred from homology"/>
<evidence type="ECO:0000259" key="7">
    <source>
        <dbReference type="Pfam" id="PF01593"/>
    </source>
</evidence>
<comment type="pathway">
    <text evidence="1">Plant hormone metabolism; auxin biosynthesis.</text>
</comment>
<dbReference type="SUPFAM" id="SSF54373">
    <property type="entry name" value="FAD-linked reductases, C-terminal domain"/>
    <property type="match status" value="1"/>
</dbReference>
<dbReference type="Gene3D" id="3.50.50.60">
    <property type="entry name" value="FAD/NAD(P)-binding domain"/>
    <property type="match status" value="1"/>
</dbReference>
<accession>A0A2T7BGQ6</accession>
<feature type="domain" description="Amine oxidase" evidence="7">
    <location>
        <begin position="113"/>
        <end position="420"/>
    </location>
</feature>
<dbReference type="GO" id="GO:0050361">
    <property type="term" value="F:tryptophan 2-monooxygenase activity"/>
    <property type="evidence" value="ECO:0007669"/>
    <property type="project" value="UniProtKB-EC"/>
</dbReference>
<feature type="domain" description="Amine oxidase" evidence="7">
    <location>
        <begin position="13"/>
        <end position="86"/>
    </location>
</feature>
<reference evidence="8 9" key="1">
    <citation type="submission" date="2018-04" db="EMBL/GenBank/DDBJ databases">
        <title>Chitinophaga fuyangensis sp. nov., isolated from soil in a chemical factory.</title>
        <authorList>
            <person name="Chen K."/>
        </authorList>
    </citation>
    <scope>NUCLEOTIDE SEQUENCE [LARGE SCALE GENOMIC DNA]</scope>
    <source>
        <strain evidence="8 9">LY-1</strain>
    </source>
</reference>
<comment type="catalytic activity">
    <reaction evidence="6">
        <text>L-tryptophan + O2 = indole-3-acetamide + CO2 + H2O</text>
        <dbReference type="Rhea" id="RHEA:16165"/>
        <dbReference type="ChEBI" id="CHEBI:15377"/>
        <dbReference type="ChEBI" id="CHEBI:15379"/>
        <dbReference type="ChEBI" id="CHEBI:16031"/>
        <dbReference type="ChEBI" id="CHEBI:16526"/>
        <dbReference type="ChEBI" id="CHEBI:57912"/>
        <dbReference type="EC" id="1.13.12.3"/>
    </reaction>
</comment>
<dbReference type="InterPro" id="IPR050281">
    <property type="entry name" value="Flavin_monoamine_oxidase"/>
</dbReference>
<dbReference type="OrthoDB" id="56323at2"/>
<evidence type="ECO:0000256" key="5">
    <source>
        <dbReference type="ARBA" id="ARBA00023070"/>
    </source>
</evidence>
<dbReference type="SUPFAM" id="SSF51905">
    <property type="entry name" value="FAD/NAD(P)-binding domain"/>
    <property type="match status" value="1"/>
</dbReference>
<evidence type="ECO:0000256" key="2">
    <source>
        <dbReference type="ARBA" id="ARBA00005833"/>
    </source>
</evidence>
<evidence type="ECO:0000256" key="4">
    <source>
        <dbReference type="ARBA" id="ARBA00017871"/>
    </source>
</evidence>
<dbReference type="Proteomes" id="UP000244450">
    <property type="component" value="Unassembled WGS sequence"/>
</dbReference>
<dbReference type="EC" id="1.13.12.3" evidence="3"/>
<evidence type="ECO:0000313" key="8">
    <source>
        <dbReference type="EMBL" id="PUZ25472.1"/>
    </source>
</evidence>
<dbReference type="Pfam" id="PF01593">
    <property type="entry name" value="Amino_oxidase"/>
    <property type="match status" value="2"/>
</dbReference>
<dbReference type="AlphaFoldDB" id="A0A2T7BGQ6"/>
<evidence type="ECO:0000313" key="9">
    <source>
        <dbReference type="Proteomes" id="UP000244450"/>
    </source>
</evidence>
<name>A0A2T7BGQ6_9BACT</name>
<dbReference type="PANTHER" id="PTHR10742">
    <property type="entry name" value="FLAVIN MONOAMINE OXIDASE"/>
    <property type="match status" value="1"/>
</dbReference>